<keyword evidence="6" id="KW-0395">Inflammatory response</keyword>
<accession>A0A7K5YY74</accession>
<dbReference type="GO" id="GO:0006954">
    <property type="term" value="P:inflammatory response"/>
    <property type="evidence" value="ECO:0007669"/>
    <property type="project" value="UniProtKB-KW"/>
</dbReference>
<reference evidence="8 9" key="1">
    <citation type="submission" date="2019-09" db="EMBL/GenBank/DDBJ databases">
        <title>Bird 10,000 Genomes (B10K) Project - Family phase.</title>
        <authorList>
            <person name="Zhang G."/>
        </authorList>
    </citation>
    <scope>NUCLEOTIDE SEQUENCE [LARGE SCALE GENOMIC DNA]</scope>
    <source>
        <strain evidence="8">B10K-DU-027-49</strain>
        <tissue evidence="8">Muscle</tissue>
    </source>
</reference>
<evidence type="ECO:0000313" key="8">
    <source>
        <dbReference type="EMBL" id="NWU70371.1"/>
    </source>
</evidence>
<feature type="non-terminal residue" evidence="8">
    <location>
        <position position="72"/>
    </location>
</feature>
<protein>
    <submittedName>
        <fullName evidence="8">CCL17 protein</fullName>
    </submittedName>
</protein>
<gene>
    <name evidence="8" type="primary">Ccl17</name>
    <name evidence="8" type="ORF">PTEBUR_R06649</name>
</gene>
<dbReference type="GO" id="GO:0006955">
    <property type="term" value="P:immune response"/>
    <property type="evidence" value="ECO:0007669"/>
    <property type="project" value="InterPro"/>
</dbReference>
<dbReference type="PANTHER" id="PTHR12015">
    <property type="entry name" value="SMALL INDUCIBLE CYTOKINE A"/>
    <property type="match status" value="1"/>
</dbReference>
<keyword evidence="5" id="KW-0732">Signal</keyword>
<dbReference type="EMBL" id="VYZE01001160">
    <property type="protein sequence ID" value="NWU70371.1"/>
    <property type="molecule type" value="Genomic_DNA"/>
</dbReference>
<name>A0A7K5YY74_9AVES</name>
<dbReference type="Pfam" id="PF00048">
    <property type="entry name" value="IL8"/>
    <property type="match status" value="1"/>
</dbReference>
<dbReference type="InterPro" id="IPR036048">
    <property type="entry name" value="Interleukin_8-like_sf"/>
</dbReference>
<dbReference type="AlphaFoldDB" id="A0A7K5YY74"/>
<evidence type="ECO:0000313" key="9">
    <source>
        <dbReference type="Proteomes" id="UP000522270"/>
    </source>
</evidence>
<dbReference type="InterPro" id="IPR001811">
    <property type="entry name" value="Chemokine_IL8-like_dom"/>
</dbReference>
<dbReference type="SUPFAM" id="SSF54117">
    <property type="entry name" value="Interleukin 8-like chemokines"/>
    <property type="match status" value="1"/>
</dbReference>
<dbReference type="GO" id="GO:0005615">
    <property type="term" value="C:extracellular space"/>
    <property type="evidence" value="ECO:0007669"/>
    <property type="project" value="UniProtKB-KW"/>
</dbReference>
<feature type="domain" description="Chemokine interleukin-8-like" evidence="7">
    <location>
        <begin position="6"/>
        <end position="64"/>
    </location>
</feature>
<evidence type="ECO:0000256" key="2">
    <source>
        <dbReference type="ARBA" id="ARBA00022500"/>
    </source>
</evidence>
<evidence type="ECO:0000259" key="7">
    <source>
        <dbReference type="SMART" id="SM00199"/>
    </source>
</evidence>
<proteinExistence type="predicted"/>
<dbReference type="CDD" id="cd00272">
    <property type="entry name" value="Chemokine_CC"/>
    <property type="match status" value="1"/>
</dbReference>
<dbReference type="InterPro" id="IPR039809">
    <property type="entry name" value="Chemokine_b/g/d"/>
</dbReference>
<keyword evidence="2" id="KW-0145">Chemotaxis</keyword>
<dbReference type="GO" id="GO:0008009">
    <property type="term" value="F:chemokine activity"/>
    <property type="evidence" value="ECO:0007669"/>
    <property type="project" value="InterPro"/>
</dbReference>
<comment type="caution">
    <text evidence="8">The sequence shown here is derived from an EMBL/GenBank/DDBJ whole genome shotgun (WGS) entry which is preliminary data.</text>
</comment>
<evidence type="ECO:0000256" key="1">
    <source>
        <dbReference type="ARBA" id="ARBA00004613"/>
    </source>
</evidence>
<keyword evidence="3" id="KW-0202">Cytokine</keyword>
<organism evidence="8 9">
    <name type="scientific">Pterocles burchelli</name>
    <dbReference type="NCBI Taxonomy" id="2585816"/>
    <lineage>
        <taxon>Eukaryota</taxon>
        <taxon>Metazoa</taxon>
        <taxon>Chordata</taxon>
        <taxon>Craniata</taxon>
        <taxon>Vertebrata</taxon>
        <taxon>Euteleostomi</taxon>
        <taxon>Archelosauria</taxon>
        <taxon>Archosauria</taxon>
        <taxon>Dinosauria</taxon>
        <taxon>Saurischia</taxon>
        <taxon>Theropoda</taxon>
        <taxon>Coelurosauria</taxon>
        <taxon>Aves</taxon>
        <taxon>Neognathae</taxon>
        <taxon>Neoaves</taxon>
        <taxon>Columbimorphae</taxon>
        <taxon>Pterocliformes</taxon>
        <taxon>Pteroclidae</taxon>
        <taxon>Pterocles</taxon>
    </lineage>
</organism>
<dbReference type="PANTHER" id="PTHR12015:SF111">
    <property type="entry name" value="C-C MOTIF CHEMOKINE 17"/>
    <property type="match status" value="1"/>
</dbReference>
<evidence type="ECO:0000256" key="5">
    <source>
        <dbReference type="ARBA" id="ARBA00022729"/>
    </source>
</evidence>
<dbReference type="OrthoDB" id="9892424at2759"/>
<dbReference type="Gene3D" id="2.40.50.40">
    <property type="match status" value="1"/>
</dbReference>
<dbReference type="Proteomes" id="UP000522270">
    <property type="component" value="Unassembled WGS sequence"/>
</dbReference>
<sequence length="72" mass="8245">PAPYAPLECCYDYIKARPRLNRLTGFYMTSKECFDSAIVFETRNGTKLCAKPDAPWVEKAMEMLQKEKGLHA</sequence>
<evidence type="ECO:0000256" key="3">
    <source>
        <dbReference type="ARBA" id="ARBA00022514"/>
    </source>
</evidence>
<evidence type="ECO:0000256" key="4">
    <source>
        <dbReference type="ARBA" id="ARBA00022525"/>
    </source>
</evidence>
<dbReference type="SMART" id="SM00199">
    <property type="entry name" value="SCY"/>
    <property type="match status" value="1"/>
</dbReference>
<keyword evidence="9" id="KW-1185">Reference proteome</keyword>
<feature type="non-terminal residue" evidence="8">
    <location>
        <position position="1"/>
    </location>
</feature>
<comment type="subcellular location">
    <subcellularLocation>
        <location evidence="1">Secreted</location>
    </subcellularLocation>
</comment>
<evidence type="ECO:0000256" key="6">
    <source>
        <dbReference type="ARBA" id="ARBA00023198"/>
    </source>
</evidence>
<keyword evidence="4" id="KW-0964">Secreted</keyword>